<dbReference type="InterPro" id="IPR009794">
    <property type="entry name" value="ASRT"/>
</dbReference>
<dbReference type="EMBL" id="DVGD01000260">
    <property type="protein sequence ID" value="HIR10320.1"/>
    <property type="molecule type" value="Genomic_DNA"/>
</dbReference>
<dbReference type="Pfam" id="PF07100">
    <property type="entry name" value="ASRT"/>
    <property type="match status" value="1"/>
</dbReference>
<gene>
    <name evidence="1" type="ORF">IAA70_07940</name>
</gene>
<reference evidence="1" key="2">
    <citation type="journal article" date="2021" name="PeerJ">
        <title>Extensive microbial diversity within the chicken gut microbiome revealed by metagenomics and culture.</title>
        <authorList>
            <person name="Gilroy R."/>
            <person name="Ravi A."/>
            <person name="Getino M."/>
            <person name="Pursley I."/>
            <person name="Horton D.L."/>
            <person name="Alikhan N.F."/>
            <person name="Baker D."/>
            <person name="Gharbi K."/>
            <person name="Hall N."/>
            <person name="Watson M."/>
            <person name="Adriaenssens E.M."/>
            <person name="Foster-Nyarko E."/>
            <person name="Jarju S."/>
            <person name="Secka A."/>
            <person name="Antonio M."/>
            <person name="Oren A."/>
            <person name="Chaudhuri R.R."/>
            <person name="La Ragione R."/>
            <person name="Hildebrand F."/>
            <person name="Pallen M.J."/>
        </authorList>
    </citation>
    <scope>NUCLEOTIDE SEQUENCE</scope>
    <source>
        <strain evidence="1">ChiHjej9B8-7071</strain>
    </source>
</reference>
<dbReference type="Proteomes" id="UP000824258">
    <property type="component" value="Unassembled WGS sequence"/>
</dbReference>
<reference evidence="1" key="1">
    <citation type="submission" date="2020-10" db="EMBL/GenBank/DDBJ databases">
        <authorList>
            <person name="Gilroy R."/>
        </authorList>
    </citation>
    <scope>NUCLEOTIDE SEQUENCE</scope>
    <source>
        <strain evidence="1">ChiHjej9B8-7071</strain>
    </source>
</reference>
<dbReference type="Gene3D" id="2.60.290.11">
    <property type="entry name" value="TM1070-like"/>
    <property type="match status" value="1"/>
</dbReference>
<proteinExistence type="predicted"/>
<sequence length="116" mass="13058">MNKWYIPDAFFPGVSSGKTYVSHEAVCFLNETAEDAQVSLTLYFEDRDKMTGFHAVVPAERTVHLRLDRLKRDDGVGIPQDTPYAIVIESETALKVQYTRVDTTQAELAISTTMVQ</sequence>
<evidence type="ECO:0000313" key="1">
    <source>
        <dbReference type="EMBL" id="HIR10320.1"/>
    </source>
</evidence>
<dbReference type="InterPro" id="IPR036698">
    <property type="entry name" value="TM1070-like_sf"/>
</dbReference>
<organism evidence="1 2">
    <name type="scientific">Candidatus Avoscillospira stercoripullorum</name>
    <dbReference type="NCBI Taxonomy" id="2840709"/>
    <lineage>
        <taxon>Bacteria</taxon>
        <taxon>Bacillati</taxon>
        <taxon>Bacillota</taxon>
        <taxon>Clostridia</taxon>
        <taxon>Eubacteriales</taxon>
        <taxon>Oscillospiraceae</taxon>
        <taxon>Oscillospiraceae incertae sedis</taxon>
        <taxon>Candidatus Avoscillospira</taxon>
    </lineage>
</organism>
<evidence type="ECO:0000313" key="2">
    <source>
        <dbReference type="Proteomes" id="UP000824258"/>
    </source>
</evidence>
<dbReference type="AlphaFoldDB" id="A0A9D1A9T1"/>
<name>A0A9D1A9T1_9FIRM</name>
<comment type="caution">
    <text evidence="1">The sequence shown here is derived from an EMBL/GenBank/DDBJ whole genome shotgun (WGS) entry which is preliminary data.</text>
</comment>
<evidence type="ECO:0008006" key="3">
    <source>
        <dbReference type="Google" id="ProtNLM"/>
    </source>
</evidence>
<accession>A0A9D1A9T1</accession>
<dbReference type="SUPFAM" id="SSF89232">
    <property type="entry name" value="Hypothetical protein TM1070"/>
    <property type="match status" value="1"/>
</dbReference>
<protein>
    <recommendedName>
        <fullName evidence="3">Sensory rhodopsin transducer</fullName>
    </recommendedName>
</protein>